<dbReference type="GO" id="GO:0003677">
    <property type="term" value="F:DNA binding"/>
    <property type="evidence" value="ECO:0007669"/>
    <property type="project" value="InterPro"/>
</dbReference>
<evidence type="ECO:0000259" key="2">
    <source>
        <dbReference type="Pfam" id="PF17764"/>
    </source>
</evidence>
<proteinExistence type="predicted"/>
<protein>
    <recommendedName>
        <fullName evidence="2">Primosomal protein N' 3' DNA-binding domain-containing protein</fullName>
    </recommendedName>
</protein>
<feature type="non-terminal residue" evidence="3">
    <location>
        <position position="114"/>
    </location>
</feature>
<sequence>VEVALPPPLSRQLTYSVPVDLVELVQPGSIVLVPLQRRLVTGFVLQFQTLADSPTEPGEESPRSLPQAAGGQVDGRRLRPGDVRDIAQVLDADSPLSPEIVELCRGMAAYYLFP</sequence>
<dbReference type="InterPro" id="IPR042115">
    <property type="entry name" value="PriA_3primeBD_sf"/>
</dbReference>
<reference evidence="3" key="1">
    <citation type="submission" date="2018-05" db="EMBL/GenBank/DDBJ databases">
        <authorList>
            <person name="Lanie J.A."/>
            <person name="Ng W.-L."/>
            <person name="Kazmierczak K.M."/>
            <person name="Andrzejewski T.M."/>
            <person name="Davidsen T.M."/>
            <person name="Wayne K.J."/>
            <person name="Tettelin H."/>
            <person name="Glass J.I."/>
            <person name="Rusch D."/>
            <person name="Podicherti R."/>
            <person name="Tsui H.-C.T."/>
            <person name="Winkler M.E."/>
        </authorList>
    </citation>
    <scope>NUCLEOTIDE SEQUENCE</scope>
</reference>
<evidence type="ECO:0000313" key="3">
    <source>
        <dbReference type="EMBL" id="SVD36694.1"/>
    </source>
</evidence>
<evidence type="ECO:0000256" key="1">
    <source>
        <dbReference type="SAM" id="MobiDB-lite"/>
    </source>
</evidence>
<feature type="region of interest" description="Disordered" evidence="1">
    <location>
        <begin position="52"/>
        <end position="78"/>
    </location>
</feature>
<dbReference type="AlphaFoldDB" id="A0A382UR12"/>
<accession>A0A382UR12</accession>
<feature type="non-terminal residue" evidence="3">
    <location>
        <position position="1"/>
    </location>
</feature>
<dbReference type="Gene3D" id="3.40.1440.60">
    <property type="entry name" value="PriA, 3(prime) DNA-binding domain"/>
    <property type="match status" value="1"/>
</dbReference>
<organism evidence="3">
    <name type="scientific">marine metagenome</name>
    <dbReference type="NCBI Taxonomy" id="408172"/>
    <lineage>
        <taxon>unclassified sequences</taxon>
        <taxon>metagenomes</taxon>
        <taxon>ecological metagenomes</taxon>
    </lineage>
</organism>
<feature type="domain" description="Primosomal protein N' 3' DNA-binding" evidence="2">
    <location>
        <begin position="2"/>
        <end position="114"/>
    </location>
</feature>
<gene>
    <name evidence="3" type="ORF">METZ01_LOCUS389548</name>
</gene>
<dbReference type="Pfam" id="PF17764">
    <property type="entry name" value="PriA_3primeBD"/>
    <property type="match status" value="1"/>
</dbReference>
<name>A0A382UR12_9ZZZZ</name>
<dbReference type="InterPro" id="IPR041222">
    <property type="entry name" value="PriA_3primeBD"/>
</dbReference>
<dbReference type="EMBL" id="UINC01146138">
    <property type="protein sequence ID" value="SVD36694.1"/>
    <property type="molecule type" value="Genomic_DNA"/>
</dbReference>